<comment type="caution">
    <text evidence="4">The sequence shown here is derived from an EMBL/GenBank/DDBJ whole genome shotgun (WGS) entry which is preliminary data.</text>
</comment>
<dbReference type="Pfam" id="PF18962">
    <property type="entry name" value="Por_Secre_tail"/>
    <property type="match status" value="1"/>
</dbReference>
<proteinExistence type="predicted"/>
<reference evidence="5" key="1">
    <citation type="journal article" date="2019" name="Int. J. Syst. Evol. Microbiol.">
        <title>The Global Catalogue of Microorganisms (GCM) 10K type strain sequencing project: providing services to taxonomists for standard genome sequencing and annotation.</title>
        <authorList>
            <consortium name="The Broad Institute Genomics Platform"/>
            <consortium name="The Broad Institute Genome Sequencing Center for Infectious Disease"/>
            <person name="Wu L."/>
            <person name="Ma J."/>
        </authorList>
    </citation>
    <scope>NUCLEOTIDE SEQUENCE [LARGE SCALE GENOMIC DNA]</scope>
    <source>
        <strain evidence="5">KCTC 42808</strain>
    </source>
</reference>
<dbReference type="RefSeq" id="WP_379901590.1">
    <property type="nucleotide sequence ID" value="NZ_JBHULM010000007.1"/>
</dbReference>
<sequence length="458" mass="49164">MRKKLLTCLSLLSISAIGLAQTTFEPKATINANTGANPYVMDSGHIDGDAYADIIIGTLAGNTVEWYKNNGDKTFSMQTLISTTLTQVSGVKIADLNNDGNNDIIATSFNGGKLVWFENNGTGGFGTEQIISNTVAGAGSIVTGTIDAGTTIDVAIVAYSDNKVVWFSNNGSGVFGSEQTITSTLTEPGDLDLKDFDGDTDLDVVVATSAWAAGVVEVFYNDGTGAFTQDINSVSTTGNTYLFDVSFADVNDDGVLDILVTDDYGEVAWYNKDVSGTYTQTIISTSMANPGTATAADLDNDTYNDIVVSNGGTALDDLVWFKSNSSGALLPEISIDNSQHQVFAKTINDFDNDGDLDIATVDYQNNHLNWFENKLTTLSTQNNSIQELTIYPNPTTNSLYFKGNITEDLNVSVYNVLGKQVLNATVNQNQALDVSKLNNGVYIIKFNNYNSAYKFVKQ</sequence>
<dbReference type="InterPro" id="IPR013517">
    <property type="entry name" value="FG-GAP"/>
</dbReference>
<dbReference type="Pfam" id="PF13517">
    <property type="entry name" value="FG-GAP_3"/>
    <property type="match status" value="2"/>
</dbReference>
<protein>
    <submittedName>
        <fullName evidence="4">T9SS type A sorting domain-containing protein</fullName>
    </submittedName>
</protein>
<accession>A0ABW5K183</accession>
<name>A0ABW5K183_9FLAO</name>
<feature type="chain" id="PRO_5045379875" evidence="2">
    <location>
        <begin position="21"/>
        <end position="458"/>
    </location>
</feature>
<dbReference type="Proteomes" id="UP001597467">
    <property type="component" value="Unassembled WGS sequence"/>
</dbReference>
<keyword evidence="5" id="KW-1185">Reference proteome</keyword>
<dbReference type="NCBIfam" id="TIGR04183">
    <property type="entry name" value="Por_Secre_tail"/>
    <property type="match status" value="1"/>
</dbReference>
<keyword evidence="1 2" id="KW-0732">Signal</keyword>
<feature type="domain" description="Secretion system C-terminal sorting" evidence="3">
    <location>
        <begin position="390"/>
        <end position="453"/>
    </location>
</feature>
<feature type="signal peptide" evidence="2">
    <location>
        <begin position="1"/>
        <end position="20"/>
    </location>
</feature>
<evidence type="ECO:0000313" key="5">
    <source>
        <dbReference type="Proteomes" id="UP001597467"/>
    </source>
</evidence>
<evidence type="ECO:0000313" key="4">
    <source>
        <dbReference type="EMBL" id="MFD2541655.1"/>
    </source>
</evidence>
<dbReference type="SUPFAM" id="SSF69318">
    <property type="entry name" value="Integrin alpha N-terminal domain"/>
    <property type="match status" value="1"/>
</dbReference>
<dbReference type="InterPro" id="IPR028994">
    <property type="entry name" value="Integrin_alpha_N"/>
</dbReference>
<organism evidence="4 5">
    <name type="scientific">Lacinutrix gracilariae</name>
    <dbReference type="NCBI Taxonomy" id="1747198"/>
    <lineage>
        <taxon>Bacteria</taxon>
        <taxon>Pseudomonadati</taxon>
        <taxon>Bacteroidota</taxon>
        <taxon>Flavobacteriia</taxon>
        <taxon>Flavobacteriales</taxon>
        <taxon>Flavobacteriaceae</taxon>
        <taxon>Lacinutrix</taxon>
    </lineage>
</organism>
<dbReference type="InterPro" id="IPR026444">
    <property type="entry name" value="Secre_tail"/>
</dbReference>
<dbReference type="PANTHER" id="PTHR44103:SF1">
    <property type="entry name" value="PROPROTEIN CONVERTASE P"/>
    <property type="match status" value="1"/>
</dbReference>
<dbReference type="Gene3D" id="2.130.10.130">
    <property type="entry name" value="Integrin alpha, N-terminal"/>
    <property type="match status" value="2"/>
</dbReference>
<dbReference type="EMBL" id="JBHULM010000007">
    <property type="protein sequence ID" value="MFD2541655.1"/>
    <property type="molecule type" value="Genomic_DNA"/>
</dbReference>
<gene>
    <name evidence="4" type="ORF">ACFSSB_04925</name>
</gene>
<dbReference type="PANTHER" id="PTHR44103">
    <property type="entry name" value="PROPROTEIN CONVERTASE P"/>
    <property type="match status" value="1"/>
</dbReference>
<evidence type="ECO:0000256" key="1">
    <source>
        <dbReference type="ARBA" id="ARBA00022729"/>
    </source>
</evidence>
<evidence type="ECO:0000256" key="2">
    <source>
        <dbReference type="SAM" id="SignalP"/>
    </source>
</evidence>
<evidence type="ECO:0000259" key="3">
    <source>
        <dbReference type="Pfam" id="PF18962"/>
    </source>
</evidence>